<dbReference type="AlphaFoldDB" id="A0A645GDU3"/>
<comment type="caution">
    <text evidence="1">The sequence shown here is derived from an EMBL/GenBank/DDBJ whole genome shotgun (WGS) entry which is preliminary data.</text>
</comment>
<gene>
    <name evidence="1" type="ORF">SDC9_169376</name>
</gene>
<accession>A0A645GDU3</accession>
<protein>
    <submittedName>
        <fullName evidence="1">Uncharacterized protein</fullName>
    </submittedName>
</protein>
<reference evidence="1" key="1">
    <citation type="submission" date="2019-08" db="EMBL/GenBank/DDBJ databases">
        <authorList>
            <person name="Kucharzyk K."/>
            <person name="Murdoch R.W."/>
            <person name="Higgins S."/>
            <person name="Loffler F."/>
        </authorList>
    </citation>
    <scope>NUCLEOTIDE SEQUENCE</scope>
</reference>
<evidence type="ECO:0000313" key="1">
    <source>
        <dbReference type="EMBL" id="MPN21993.1"/>
    </source>
</evidence>
<dbReference type="EMBL" id="VSSQ01070124">
    <property type="protein sequence ID" value="MPN21993.1"/>
    <property type="molecule type" value="Genomic_DNA"/>
</dbReference>
<name>A0A645GDU3_9ZZZZ</name>
<proteinExistence type="predicted"/>
<organism evidence="1">
    <name type="scientific">bioreactor metagenome</name>
    <dbReference type="NCBI Taxonomy" id="1076179"/>
    <lineage>
        <taxon>unclassified sequences</taxon>
        <taxon>metagenomes</taxon>
        <taxon>ecological metagenomes</taxon>
    </lineage>
</organism>
<sequence>MTSTPFTFTIYNASDYNIYSIYMAPAYTDGDGVDILPSTLSAGASYEFTASVVGTDYEGITEWTLYVVDEVGDSSASYDVFDPWNLAYVNVTWDGTSNGYVCEFVY</sequence>